<feature type="domain" description="CUB" evidence="3">
    <location>
        <begin position="200"/>
        <end position="359"/>
    </location>
</feature>
<dbReference type="EMBL" id="QDEB01001424">
    <property type="protein sequence ID" value="RZC43179.1"/>
    <property type="molecule type" value="Genomic_DNA"/>
</dbReference>
<keyword evidence="1" id="KW-1015">Disulfide bond</keyword>
<gene>
    <name evidence="4" type="ORF">BDFB_008651</name>
</gene>
<dbReference type="InterPro" id="IPR058698">
    <property type="entry name" value="CUB_metazoa"/>
</dbReference>
<reference evidence="4 5" key="1">
    <citation type="submission" date="2017-03" db="EMBL/GenBank/DDBJ databases">
        <title>Genome of the blue death feigning beetle - Asbolus verrucosus.</title>
        <authorList>
            <person name="Rider S.D."/>
        </authorList>
    </citation>
    <scope>NUCLEOTIDE SEQUENCE [LARGE SCALE GENOMIC DNA]</scope>
    <source>
        <strain evidence="4">Butters</strain>
        <tissue evidence="4">Head and leg muscle</tissue>
    </source>
</reference>
<proteinExistence type="predicted"/>
<name>A0A482WEF3_ASBVE</name>
<dbReference type="OrthoDB" id="6479909at2759"/>
<dbReference type="Pfam" id="PF26080">
    <property type="entry name" value="CUB_animal"/>
    <property type="match status" value="1"/>
</dbReference>
<keyword evidence="5" id="KW-1185">Reference proteome</keyword>
<evidence type="ECO:0000313" key="5">
    <source>
        <dbReference type="Proteomes" id="UP000292052"/>
    </source>
</evidence>
<accession>A0A482WEF3</accession>
<dbReference type="InterPro" id="IPR000859">
    <property type="entry name" value="CUB_dom"/>
</dbReference>
<evidence type="ECO:0000259" key="3">
    <source>
        <dbReference type="PROSITE" id="PS01180"/>
    </source>
</evidence>
<evidence type="ECO:0000313" key="4">
    <source>
        <dbReference type="EMBL" id="RZC43179.1"/>
    </source>
</evidence>
<comment type="caution">
    <text evidence="2">Lacks conserved residue(s) required for the propagation of feature annotation.</text>
</comment>
<organism evidence="4 5">
    <name type="scientific">Asbolus verrucosus</name>
    <name type="common">Desert ironclad beetle</name>
    <dbReference type="NCBI Taxonomy" id="1661398"/>
    <lineage>
        <taxon>Eukaryota</taxon>
        <taxon>Metazoa</taxon>
        <taxon>Ecdysozoa</taxon>
        <taxon>Arthropoda</taxon>
        <taxon>Hexapoda</taxon>
        <taxon>Insecta</taxon>
        <taxon>Pterygota</taxon>
        <taxon>Neoptera</taxon>
        <taxon>Endopterygota</taxon>
        <taxon>Coleoptera</taxon>
        <taxon>Polyphaga</taxon>
        <taxon>Cucujiformia</taxon>
        <taxon>Tenebrionidae</taxon>
        <taxon>Pimeliinae</taxon>
        <taxon>Asbolus</taxon>
    </lineage>
</organism>
<dbReference type="STRING" id="1661398.A0A482WEF3"/>
<protein>
    <recommendedName>
        <fullName evidence="3">CUB domain-containing protein</fullName>
    </recommendedName>
</protein>
<evidence type="ECO:0000256" key="2">
    <source>
        <dbReference type="PROSITE-ProRule" id="PRU00059"/>
    </source>
</evidence>
<dbReference type="AlphaFoldDB" id="A0A482WEF3"/>
<dbReference type="PROSITE" id="PS01180">
    <property type="entry name" value="CUB"/>
    <property type="match status" value="1"/>
</dbReference>
<dbReference type="PANTHER" id="PTHR33236">
    <property type="entry name" value="INTRAFLAGELLAR TRANSPORT PROTEIN 122 FAMILY PROTEIN-RELATED"/>
    <property type="match status" value="1"/>
</dbReference>
<comment type="caution">
    <text evidence="4">The sequence shown here is derived from an EMBL/GenBank/DDBJ whole genome shotgun (WGS) entry which is preliminary data.</text>
</comment>
<dbReference type="Proteomes" id="UP000292052">
    <property type="component" value="Unassembled WGS sequence"/>
</dbReference>
<sequence>MFLALLLLPLVYSGDVIHFDWDSIPHPFSEDSIIHHDRMDSNPKNNDLESEYGVFERPKFQTQRNRTLRDKIAQKLTHMQKIPKFPEDNTRNRINLMLRNYLTKLYLQKYNNRGVKMDQESKLFDSTFSGLKNKTKNFTNKFLSLFTIVQFPNAQCQSSSTAGDYWGTCYHQTECANMNGTALGDCADGYGVCCVFRYSCGSSSSQNCTYFESPGYPDYDPPGSMVLPPNSSTMPPVTTAAPPTPDPRWKYYYRARRWRRQTDSTLSCTISVYKQSENIQQMRIDFIDLELKGPTNGTCVNERLVITGQNVNDQVPVICGYNTGQHVFVDVSTLSGPLRLSVLSNNGERKRYKIRICQIAAGCSNSNNCLQYYTGVTGMISSFNYDQAAMINRSEPGYFNNLNYAICIRKEAGYCSITYTNTPGGLEYPFQLPNLDDVSAAGQNTVPPGQAGVEIFNCPDDYVVIGGLR</sequence>
<feature type="non-terminal residue" evidence="4">
    <location>
        <position position="469"/>
    </location>
</feature>
<evidence type="ECO:0000256" key="1">
    <source>
        <dbReference type="ARBA" id="ARBA00023157"/>
    </source>
</evidence>
<dbReference type="PANTHER" id="PTHR33236:SF11">
    <property type="entry name" value="CUB DOMAIN-CONTAINING PROTEIN"/>
    <property type="match status" value="1"/>
</dbReference>